<reference evidence="2" key="1">
    <citation type="journal article" date="2016" name="Nat. Commun.">
        <title>The Gonium pectorale genome demonstrates co-option of cell cycle regulation during the evolution of multicellularity.</title>
        <authorList>
            <person name="Hanschen E.R."/>
            <person name="Marriage T.N."/>
            <person name="Ferris P.J."/>
            <person name="Hamaji T."/>
            <person name="Toyoda A."/>
            <person name="Fujiyama A."/>
            <person name="Neme R."/>
            <person name="Noguchi H."/>
            <person name="Minakuchi Y."/>
            <person name="Suzuki M."/>
            <person name="Kawai-Toyooka H."/>
            <person name="Smith D.R."/>
            <person name="Sparks H."/>
            <person name="Anderson J."/>
            <person name="Bakaric R."/>
            <person name="Luria V."/>
            <person name="Karger A."/>
            <person name="Kirschner M.W."/>
            <person name="Durand P.M."/>
            <person name="Michod R.E."/>
            <person name="Nozaki H."/>
            <person name="Olson B.J."/>
        </authorList>
    </citation>
    <scope>NUCLEOTIDE SEQUENCE [LARGE SCALE GENOMIC DNA]</scope>
    <source>
        <strain evidence="2">NIES-2863</strain>
    </source>
</reference>
<dbReference type="SUPFAM" id="SSF48403">
    <property type="entry name" value="Ankyrin repeat"/>
    <property type="match status" value="1"/>
</dbReference>
<proteinExistence type="predicted"/>
<comment type="caution">
    <text evidence="1">The sequence shown here is derived from an EMBL/GenBank/DDBJ whole genome shotgun (WGS) entry which is preliminary data.</text>
</comment>
<dbReference type="InterPro" id="IPR036770">
    <property type="entry name" value="Ankyrin_rpt-contain_sf"/>
</dbReference>
<name>A0A150GIE8_GONPE</name>
<dbReference type="Gene3D" id="1.25.40.20">
    <property type="entry name" value="Ankyrin repeat-containing domain"/>
    <property type="match status" value="1"/>
</dbReference>
<organism evidence="1 2">
    <name type="scientific">Gonium pectorale</name>
    <name type="common">Green alga</name>
    <dbReference type="NCBI Taxonomy" id="33097"/>
    <lineage>
        <taxon>Eukaryota</taxon>
        <taxon>Viridiplantae</taxon>
        <taxon>Chlorophyta</taxon>
        <taxon>core chlorophytes</taxon>
        <taxon>Chlorophyceae</taxon>
        <taxon>CS clade</taxon>
        <taxon>Chlamydomonadales</taxon>
        <taxon>Volvocaceae</taxon>
        <taxon>Gonium</taxon>
    </lineage>
</organism>
<evidence type="ECO:0008006" key="3">
    <source>
        <dbReference type="Google" id="ProtNLM"/>
    </source>
</evidence>
<gene>
    <name evidence="1" type="ORF">GPECTOR_20g447</name>
</gene>
<dbReference type="Proteomes" id="UP000075714">
    <property type="component" value="Unassembled WGS sequence"/>
</dbReference>
<dbReference type="EMBL" id="LSYV01000021">
    <property type="protein sequence ID" value="KXZ49591.1"/>
    <property type="molecule type" value="Genomic_DNA"/>
</dbReference>
<dbReference type="PANTHER" id="PTHR46586">
    <property type="entry name" value="ANKYRIN REPEAT-CONTAINING PROTEIN"/>
    <property type="match status" value="1"/>
</dbReference>
<protein>
    <recommendedName>
        <fullName evidence="3">Ankyrin repeat domain-containing protein</fullName>
    </recommendedName>
</protein>
<keyword evidence="2" id="KW-1185">Reference proteome</keyword>
<dbReference type="InterPro" id="IPR052050">
    <property type="entry name" value="SecEffector_AnkRepeat"/>
</dbReference>
<dbReference type="PANTHER" id="PTHR46586:SF3">
    <property type="entry name" value="ANKYRIN REPEAT-CONTAINING PROTEIN"/>
    <property type="match status" value="1"/>
</dbReference>
<evidence type="ECO:0000313" key="2">
    <source>
        <dbReference type="Proteomes" id="UP000075714"/>
    </source>
</evidence>
<evidence type="ECO:0000313" key="1">
    <source>
        <dbReference type="EMBL" id="KXZ49591.1"/>
    </source>
</evidence>
<dbReference type="AlphaFoldDB" id="A0A150GIE8"/>
<dbReference type="OrthoDB" id="187035at2759"/>
<accession>A0A150GIE8</accession>
<sequence>MRAATGSRTPDWRAKVEWLEAQGARRLTEGQLAALQALHAAGGWMMSWQDLRIAAHCGHLHLVAWMVVALGVEADTELFAAAASSGRVELMAWLRDHGCKRALVGAAESGCEEAVERLVARGCPMAETQGSRYTQDSAYTTAARNHGDLAMLRCLMRLGVPWGCSFEGLFKELISDRAYRGGLHALRRLLEAASPAERASVRPVLQAWGEKRFRGGVKTQAAELRALLERLG</sequence>